<reference evidence="2" key="1">
    <citation type="submission" date="2017-02" db="UniProtKB">
        <authorList>
            <consortium name="WormBaseParasite"/>
        </authorList>
    </citation>
    <scope>IDENTIFICATION</scope>
</reference>
<evidence type="ECO:0000313" key="1">
    <source>
        <dbReference type="Proteomes" id="UP000046393"/>
    </source>
</evidence>
<dbReference type="PANTHER" id="PTHR21517">
    <property type="entry name" value="APICAL JUNCTION COMPONENT 1 HOMOLOG"/>
    <property type="match status" value="1"/>
</dbReference>
<dbReference type="STRING" id="451379.A0A0N5B042"/>
<name>A0A0N5B042_9BILA</name>
<protein>
    <submittedName>
        <fullName evidence="2">MYND-type domain-containing protein</fullName>
    </submittedName>
</protein>
<evidence type="ECO:0000313" key="2">
    <source>
        <dbReference type="WBParaSite" id="SMUV_0001063401-mRNA-1"/>
    </source>
</evidence>
<proteinExistence type="predicted"/>
<organism evidence="1 2">
    <name type="scientific">Syphacia muris</name>
    <dbReference type="NCBI Taxonomy" id="451379"/>
    <lineage>
        <taxon>Eukaryota</taxon>
        <taxon>Metazoa</taxon>
        <taxon>Ecdysozoa</taxon>
        <taxon>Nematoda</taxon>
        <taxon>Chromadorea</taxon>
        <taxon>Rhabditida</taxon>
        <taxon>Spirurina</taxon>
        <taxon>Oxyuridomorpha</taxon>
        <taxon>Oxyuroidea</taxon>
        <taxon>Oxyuridae</taxon>
        <taxon>Syphacia</taxon>
    </lineage>
</organism>
<dbReference type="SUPFAM" id="SSF144232">
    <property type="entry name" value="HIT/MYND zinc finger-like"/>
    <property type="match status" value="1"/>
</dbReference>
<dbReference type="GO" id="GO:0043296">
    <property type="term" value="C:apical junction complex"/>
    <property type="evidence" value="ECO:0007669"/>
    <property type="project" value="TreeGrafter"/>
</dbReference>
<dbReference type="PANTHER" id="PTHR21517:SF3">
    <property type="entry name" value="APICAL JUNCTION COMPONENT 1 HOMOLOG"/>
    <property type="match status" value="1"/>
</dbReference>
<dbReference type="GO" id="GO:0005886">
    <property type="term" value="C:plasma membrane"/>
    <property type="evidence" value="ECO:0007669"/>
    <property type="project" value="TreeGrafter"/>
</dbReference>
<dbReference type="InterPro" id="IPR038825">
    <property type="entry name" value="Apical_junction"/>
</dbReference>
<dbReference type="AlphaFoldDB" id="A0A0N5B042"/>
<accession>A0A0N5B042</accession>
<keyword evidence="1" id="KW-1185">Reference proteome</keyword>
<dbReference type="GO" id="GO:0045216">
    <property type="term" value="P:cell-cell junction organization"/>
    <property type="evidence" value="ECO:0007669"/>
    <property type="project" value="InterPro"/>
</dbReference>
<dbReference type="Proteomes" id="UP000046393">
    <property type="component" value="Unplaced"/>
</dbReference>
<dbReference type="WBParaSite" id="SMUV_0001063401-mRNA-1">
    <property type="protein sequence ID" value="SMUV_0001063401-mRNA-1"/>
    <property type="gene ID" value="SMUV_0001063401"/>
</dbReference>
<sequence length="253" mass="29081">MMLKSQNHSSLQHLRWLEIIVDKSMCFQRVTTNTVRAPEKQLPGYTVTTAPVEWNLARNRNLRVVEVADTFIGMKNITSGVRYGGRVTLEEVLDSIFHETKPSTVITNNDFSSFPAESDDVFPEEQGIYTKDVNLMQQVSNDPAKAEKLLRNESLYIRCARCHRSKRLPEARLQYVSCKHCYTYYCSKACRELDWSKHSECCSLARINTLCKDVIMKLCSFALSLYSFICKEIALLTIDKHFDLLQTLLSVDC</sequence>